<feature type="compositionally biased region" description="Low complexity" evidence="1">
    <location>
        <begin position="686"/>
        <end position="695"/>
    </location>
</feature>
<dbReference type="EMBL" id="JAKOGI010000110">
    <property type="protein sequence ID" value="KAJ8443893.1"/>
    <property type="molecule type" value="Genomic_DNA"/>
</dbReference>
<dbReference type="InterPro" id="IPR050167">
    <property type="entry name" value="Ser_Thr_protein_kinase"/>
</dbReference>
<feature type="compositionally biased region" description="Basic residues" evidence="1">
    <location>
        <begin position="803"/>
        <end position="816"/>
    </location>
</feature>
<dbReference type="GO" id="GO:0007165">
    <property type="term" value="P:signal transduction"/>
    <property type="evidence" value="ECO:0007669"/>
    <property type="project" value="TreeGrafter"/>
</dbReference>
<dbReference type="AlphaFoldDB" id="A0A9Q1QIJ6"/>
<dbReference type="Proteomes" id="UP001153076">
    <property type="component" value="Unassembled WGS sequence"/>
</dbReference>
<keyword evidence="4" id="KW-1185">Reference proteome</keyword>
<dbReference type="Gene3D" id="1.10.510.10">
    <property type="entry name" value="Transferase(Phosphotransferase) domain 1"/>
    <property type="match status" value="1"/>
</dbReference>
<dbReference type="GO" id="GO:0005524">
    <property type="term" value="F:ATP binding"/>
    <property type="evidence" value="ECO:0007669"/>
    <property type="project" value="InterPro"/>
</dbReference>
<comment type="caution">
    <text evidence="3">The sequence shown here is derived from an EMBL/GenBank/DDBJ whole genome shotgun (WGS) entry which is preliminary data.</text>
</comment>
<dbReference type="GO" id="GO:0004672">
    <property type="term" value="F:protein kinase activity"/>
    <property type="evidence" value="ECO:0007669"/>
    <property type="project" value="InterPro"/>
</dbReference>
<dbReference type="OrthoDB" id="4062651at2759"/>
<feature type="compositionally biased region" description="Basic and acidic residues" evidence="1">
    <location>
        <begin position="708"/>
        <end position="717"/>
    </location>
</feature>
<protein>
    <recommendedName>
        <fullName evidence="2">Protein kinase domain-containing protein</fullName>
    </recommendedName>
</protein>
<dbReference type="PANTHER" id="PTHR23257">
    <property type="entry name" value="SERINE-THREONINE PROTEIN KINASE"/>
    <property type="match status" value="1"/>
</dbReference>
<gene>
    <name evidence="3" type="ORF">Cgig2_032717</name>
</gene>
<dbReference type="GO" id="GO:0005737">
    <property type="term" value="C:cytoplasm"/>
    <property type="evidence" value="ECO:0007669"/>
    <property type="project" value="TreeGrafter"/>
</dbReference>
<feature type="region of interest" description="Disordered" evidence="1">
    <location>
        <begin position="652"/>
        <end position="825"/>
    </location>
</feature>
<name>A0A9Q1QIJ6_9CARY</name>
<proteinExistence type="predicted"/>
<evidence type="ECO:0000256" key="1">
    <source>
        <dbReference type="SAM" id="MobiDB-lite"/>
    </source>
</evidence>
<evidence type="ECO:0000313" key="3">
    <source>
        <dbReference type="EMBL" id="KAJ8443893.1"/>
    </source>
</evidence>
<feature type="compositionally biased region" description="Polar residues" evidence="1">
    <location>
        <begin position="696"/>
        <end position="707"/>
    </location>
</feature>
<organism evidence="3 4">
    <name type="scientific">Carnegiea gigantea</name>
    <dbReference type="NCBI Taxonomy" id="171969"/>
    <lineage>
        <taxon>Eukaryota</taxon>
        <taxon>Viridiplantae</taxon>
        <taxon>Streptophyta</taxon>
        <taxon>Embryophyta</taxon>
        <taxon>Tracheophyta</taxon>
        <taxon>Spermatophyta</taxon>
        <taxon>Magnoliopsida</taxon>
        <taxon>eudicotyledons</taxon>
        <taxon>Gunneridae</taxon>
        <taxon>Pentapetalae</taxon>
        <taxon>Caryophyllales</taxon>
        <taxon>Cactineae</taxon>
        <taxon>Cactaceae</taxon>
        <taxon>Cactoideae</taxon>
        <taxon>Echinocereeae</taxon>
        <taxon>Carnegiea</taxon>
    </lineage>
</organism>
<evidence type="ECO:0000313" key="4">
    <source>
        <dbReference type="Proteomes" id="UP001153076"/>
    </source>
</evidence>
<evidence type="ECO:0000259" key="2">
    <source>
        <dbReference type="PROSITE" id="PS50011"/>
    </source>
</evidence>
<dbReference type="InterPro" id="IPR010632">
    <property type="entry name" value="DUF1221"/>
</dbReference>
<dbReference type="InterPro" id="IPR000719">
    <property type="entry name" value="Prot_kinase_dom"/>
</dbReference>
<dbReference type="PANTHER" id="PTHR23257:SF935">
    <property type="entry name" value="PROTEIN KINASE FAMILY PROTEIN"/>
    <property type="match status" value="1"/>
</dbReference>
<dbReference type="PROSITE" id="PS50011">
    <property type="entry name" value="PROTEIN_KINASE_DOM"/>
    <property type="match status" value="1"/>
</dbReference>
<dbReference type="Pfam" id="PF07714">
    <property type="entry name" value="PK_Tyr_Ser-Thr"/>
    <property type="match status" value="1"/>
</dbReference>
<dbReference type="SUPFAM" id="SSF56112">
    <property type="entry name" value="Protein kinase-like (PK-like)"/>
    <property type="match status" value="1"/>
</dbReference>
<sequence length="825" mass="94290">MEQFRQIGEVLGSMKALMVLQDDIQINRRQCCLLFDMFSLAFDTISADIKENLKVEERNTKWKPLEQPLKELHRVFKEGELYVRQCMDSRDWWIKAVILHNNRDCVEFHIQNLLCHFPIVIEAIETAGEISGLDLEEMRKKRTMLTNKYDNKWNDPKLFQWNYGKKYLVSQEICKRLHRVLKEDQWLLLETMREKKLSRYEQPLGDMITKKVNGLDSLFPVSTLVGARDYQVRRRLGGGSQYKEIQWLGESFALRRFFGEHEALNSEICTLITLSHPNVIQYLCGFHQEEKKEYFLVMELMSKDLNSYIKEVCSLKRQLPFSLPAAVDIMLQIARGMEYLHSKKIYHGDLNPSNVLIKPRMGSSILEGYFLAKVSGFGLKEVSAIPSRCSSPNDYETHPFIWYAPEVLIEQERPGGSCKHKYSEKADVYSFGMLSFELLTGKVPFEDGHLQGDKMTRNIKAGERPLFPFALPKYLGTLTKRCWQTDPHQRPSFSSICRILRYIKRLIVMNPHLAQPEIPSVVQVDFCDIEAGFIKRFPAEAAVDLTPVSKIPFHMFAYRLAEKERISGGNNDKNWDSVSEVVISKNINDSANTADDSFSSVQETRSVCSEIPDKRPSIFKKVNGIVADDQFLPTHNAVSAYLETPKKKAFPSLKRSNSIGAAGRSSPLLRDARLMRPDPQKKPSPLKKSSTHPSPRSSDTSVCCNQFSEKKAPDKKISPLRHSNIVRLSREPGMSMQRFSDTRSVCSEIPEKKSPDKNIPILRRSSSVRSSKDPGKLKGTKKGPPALNPSGPSSRVSTERHPSIPRRSCRCTHKQAGHLTDSEIR</sequence>
<feature type="compositionally biased region" description="Basic and acidic residues" evidence="1">
    <location>
        <begin position="670"/>
        <end position="681"/>
    </location>
</feature>
<dbReference type="InterPro" id="IPR001245">
    <property type="entry name" value="Ser-Thr/Tyr_kinase_cat_dom"/>
</dbReference>
<feature type="domain" description="Protein kinase" evidence="2">
    <location>
        <begin position="230"/>
        <end position="503"/>
    </location>
</feature>
<dbReference type="Pfam" id="PF06760">
    <property type="entry name" value="DUF1221"/>
    <property type="match status" value="1"/>
</dbReference>
<reference evidence="3" key="1">
    <citation type="submission" date="2022-04" db="EMBL/GenBank/DDBJ databases">
        <title>Carnegiea gigantea Genome sequencing and assembly v2.</title>
        <authorList>
            <person name="Copetti D."/>
            <person name="Sanderson M.J."/>
            <person name="Burquez A."/>
            <person name="Wojciechowski M.F."/>
        </authorList>
    </citation>
    <scope>NUCLEOTIDE SEQUENCE</scope>
    <source>
        <strain evidence="3">SGP5-SGP5p</strain>
        <tissue evidence="3">Aerial part</tissue>
    </source>
</reference>
<dbReference type="FunFam" id="1.10.510.10:FF:000778">
    <property type="entry name" value="Kinase family protein"/>
    <property type="match status" value="1"/>
</dbReference>
<dbReference type="InterPro" id="IPR011009">
    <property type="entry name" value="Kinase-like_dom_sf"/>
</dbReference>
<accession>A0A9Q1QIJ6</accession>